<comment type="caution">
    <text evidence="2">The sequence shown here is derived from an EMBL/GenBank/DDBJ whole genome shotgun (WGS) entry which is preliminary data.</text>
</comment>
<feature type="transmembrane region" description="Helical" evidence="1">
    <location>
        <begin position="70"/>
        <end position="91"/>
    </location>
</feature>
<proteinExistence type="predicted"/>
<dbReference type="EMBL" id="JAAONZ010000002">
    <property type="protein sequence ID" value="NHO64582.1"/>
    <property type="molecule type" value="Genomic_DNA"/>
</dbReference>
<keyword evidence="1" id="KW-1133">Transmembrane helix</keyword>
<evidence type="ECO:0000313" key="2">
    <source>
        <dbReference type="EMBL" id="NHO64582.1"/>
    </source>
</evidence>
<organism evidence="2 3">
    <name type="scientific">Pseudomaricurvus hydrocarbonicus</name>
    <dbReference type="NCBI Taxonomy" id="1470433"/>
    <lineage>
        <taxon>Bacteria</taxon>
        <taxon>Pseudomonadati</taxon>
        <taxon>Pseudomonadota</taxon>
        <taxon>Gammaproteobacteria</taxon>
        <taxon>Cellvibrionales</taxon>
        <taxon>Cellvibrionaceae</taxon>
        <taxon>Pseudomaricurvus</taxon>
    </lineage>
</organism>
<dbReference type="Proteomes" id="UP000787472">
    <property type="component" value="Unassembled WGS sequence"/>
</dbReference>
<feature type="transmembrane region" description="Helical" evidence="1">
    <location>
        <begin position="97"/>
        <end position="115"/>
    </location>
</feature>
<keyword evidence="3" id="KW-1185">Reference proteome</keyword>
<dbReference type="RefSeq" id="WP_167181761.1">
    <property type="nucleotide sequence ID" value="NZ_JAAONZ010000002.1"/>
</dbReference>
<accession>A0A9E5MJX3</accession>
<gene>
    <name evidence="2" type="ORF">G8770_03360</name>
</gene>
<evidence type="ECO:0000313" key="3">
    <source>
        <dbReference type="Proteomes" id="UP000787472"/>
    </source>
</evidence>
<reference evidence="2" key="1">
    <citation type="submission" date="2020-03" db="EMBL/GenBank/DDBJ databases">
        <authorList>
            <person name="Guo F."/>
        </authorList>
    </citation>
    <scope>NUCLEOTIDE SEQUENCE</scope>
    <source>
        <strain evidence="2">JCM 30134</strain>
    </source>
</reference>
<sequence>MKKLLIAVFILHVLVEGLVGLLLIVAPAKVVPTQDPALLMFAVNYGFAAVTMASVVFWTWSQRDNFRTMGVSLGVLATFHTALAMASVQMLAAGGSLAVLLIHTALAVLFWVLFFNRRQWCVE</sequence>
<keyword evidence="1" id="KW-0472">Membrane</keyword>
<feature type="transmembrane region" description="Helical" evidence="1">
    <location>
        <begin position="37"/>
        <end position="58"/>
    </location>
</feature>
<name>A0A9E5MJX3_9GAMM</name>
<keyword evidence="1" id="KW-0812">Transmembrane</keyword>
<dbReference type="AlphaFoldDB" id="A0A9E5MJX3"/>
<evidence type="ECO:0000256" key="1">
    <source>
        <dbReference type="SAM" id="Phobius"/>
    </source>
</evidence>
<protein>
    <submittedName>
        <fullName evidence="2">Uncharacterized protein</fullName>
    </submittedName>
</protein>